<dbReference type="PANTHER" id="PTHR14859:SF15">
    <property type="entry name" value="ENDONUCLEASE_EXONUCLEASE_PHOSPHATASE DOMAIN-CONTAINING PROTEIN"/>
    <property type="match status" value="1"/>
</dbReference>
<dbReference type="Pfam" id="PF03372">
    <property type="entry name" value="Exo_endo_phos"/>
    <property type="match status" value="1"/>
</dbReference>
<dbReference type="PANTHER" id="PTHR14859">
    <property type="entry name" value="CALCOFLUOR WHITE HYPERSENSITIVE PROTEIN PRECURSOR"/>
    <property type="match status" value="1"/>
</dbReference>
<accession>A0A095SJ68</accession>
<dbReference type="PATRIC" id="fig|1177154.3.peg.1985"/>
<keyword evidence="3" id="KW-1185">Reference proteome</keyword>
<evidence type="ECO:0000259" key="1">
    <source>
        <dbReference type="Pfam" id="PF03372"/>
    </source>
</evidence>
<dbReference type="OrthoDB" id="5293344at2"/>
<dbReference type="InterPro" id="IPR051916">
    <property type="entry name" value="GPI-anchor_lipid_remodeler"/>
</dbReference>
<reference evidence="2 3" key="1">
    <citation type="submission" date="2012-09" db="EMBL/GenBank/DDBJ databases">
        <title>Genome Sequence of alkane-degrading Bacterium Alcanivorax sp. 19-m-6.</title>
        <authorList>
            <person name="Lai Q."/>
            <person name="Shao Z."/>
        </authorList>
    </citation>
    <scope>NUCLEOTIDE SEQUENCE [LARGE SCALE GENOMIC DNA]</scope>
    <source>
        <strain evidence="2 3">19-m-6</strain>
    </source>
</reference>
<organism evidence="2 3">
    <name type="scientific">Alcanivorax nanhaiticus</name>
    <dbReference type="NCBI Taxonomy" id="1177154"/>
    <lineage>
        <taxon>Bacteria</taxon>
        <taxon>Pseudomonadati</taxon>
        <taxon>Pseudomonadota</taxon>
        <taxon>Gammaproteobacteria</taxon>
        <taxon>Oceanospirillales</taxon>
        <taxon>Alcanivoracaceae</taxon>
        <taxon>Alcanivorax</taxon>
    </lineage>
</organism>
<dbReference type="SUPFAM" id="SSF56219">
    <property type="entry name" value="DNase I-like"/>
    <property type="match status" value="1"/>
</dbReference>
<dbReference type="AlphaFoldDB" id="A0A095SJ68"/>
<protein>
    <recommendedName>
        <fullName evidence="1">Endonuclease/exonuclease/phosphatase domain-containing protein</fullName>
    </recommendedName>
</protein>
<name>A0A095SJ68_9GAMM</name>
<dbReference type="GO" id="GO:0003824">
    <property type="term" value="F:catalytic activity"/>
    <property type="evidence" value="ECO:0007669"/>
    <property type="project" value="InterPro"/>
</dbReference>
<dbReference type="InterPro" id="IPR036691">
    <property type="entry name" value="Endo/exonu/phosph_ase_sf"/>
</dbReference>
<evidence type="ECO:0000313" key="3">
    <source>
        <dbReference type="Proteomes" id="UP000029444"/>
    </source>
</evidence>
<dbReference type="EMBL" id="ARXV01000007">
    <property type="protein sequence ID" value="KGD64587.1"/>
    <property type="molecule type" value="Genomic_DNA"/>
</dbReference>
<dbReference type="GO" id="GO:0006506">
    <property type="term" value="P:GPI anchor biosynthetic process"/>
    <property type="evidence" value="ECO:0007669"/>
    <property type="project" value="TreeGrafter"/>
</dbReference>
<gene>
    <name evidence="2" type="ORF">Y5S_01953</name>
</gene>
<dbReference type="InterPro" id="IPR005135">
    <property type="entry name" value="Endo/exonuclease/phosphatase"/>
</dbReference>
<sequence>MLLDKARTAYRDWKARPAGFSFAREGVRKTRQTREVVLPENTLKLLSFNIQAGIGSQKFGDYITGSWKHLVAHPRSVENIEQIAEVVSHFDVVGLQEVDGGSLRSRNMNQLVRLASLGDFAFWHQQLNRNLGRLGQFSNGFLSRLHPYEVTDHRLPGLPGRGAIVIKYGHPIQPLVVVVAHLALGEKIRNAQLAYLRRLLHDYKYVVMMGDFNCRLEHLEASPLADLGLSTVVAENLNTYPSWAPDRHIDHILLSPELTSQHTRVLEDCRLSDHLPLATEIIVPDEVIAATLEHRLPLIS</sequence>
<dbReference type="STRING" id="1177154.Y5S_01953"/>
<dbReference type="GO" id="GO:0016020">
    <property type="term" value="C:membrane"/>
    <property type="evidence" value="ECO:0007669"/>
    <property type="project" value="GOC"/>
</dbReference>
<proteinExistence type="predicted"/>
<dbReference type="Proteomes" id="UP000029444">
    <property type="component" value="Unassembled WGS sequence"/>
</dbReference>
<evidence type="ECO:0000313" key="2">
    <source>
        <dbReference type="EMBL" id="KGD64587.1"/>
    </source>
</evidence>
<feature type="domain" description="Endonuclease/exonuclease/phosphatase" evidence="1">
    <location>
        <begin position="46"/>
        <end position="274"/>
    </location>
</feature>
<dbReference type="Gene3D" id="3.60.10.10">
    <property type="entry name" value="Endonuclease/exonuclease/phosphatase"/>
    <property type="match status" value="1"/>
</dbReference>
<dbReference type="RefSeq" id="WP_035232647.1">
    <property type="nucleotide sequence ID" value="NZ_ARXV01000007.1"/>
</dbReference>
<comment type="caution">
    <text evidence="2">The sequence shown here is derived from an EMBL/GenBank/DDBJ whole genome shotgun (WGS) entry which is preliminary data.</text>
</comment>
<dbReference type="eggNOG" id="COG3568">
    <property type="taxonomic scope" value="Bacteria"/>
</dbReference>